<gene>
    <name evidence="1" type="ORF">FORC53_3743</name>
</gene>
<name>A0AAN1UE29_VIBVL</name>
<accession>A0AAN1UE29</accession>
<protein>
    <submittedName>
        <fullName evidence="1">Uncharacterized protein</fullName>
    </submittedName>
</protein>
<evidence type="ECO:0000313" key="2">
    <source>
        <dbReference type="Proteomes" id="UP000263418"/>
    </source>
</evidence>
<dbReference type="EMBL" id="CP019291">
    <property type="protein sequence ID" value="AXX62082.1"/>
    <property type="molecule type" value="Genomic_DNA"/>
</dbReference>
<dbReference type="Proteomes" id="UP000263418">
    <property type="component" value="Chromosome 2"/>
</dbReference>
<proteinExistence type="predicted"/>
<sequence>MRMKFRDFGVSSMKYYEMTKNFVFREFECGLTLEDTAKLCFKSVRQVKEWDKGKNIPPECKRLIRMAKGRELSSSENWDQFKMHYDKLELPTGQLVTAQQILTGIALLEIGALSDMEVAGQVLKYARALKNLM</sequence>
<dbReference type="AlphaFoldDB" id="A0AAN1UE29"/>
<reference evidence="1 2" key="1">
    <citation type="submission" date="2017-01" db="EMBL/GenBank/DDBJ databases">
        <title>Complete Genome Sequence of Vibrio vulnificus FORC_053.</title>
        <authorList>
            <consortium name="Food-borne Pathogen Omics Research Center"/>
            <person name="Chung H.Y."/>
            <person name="Na E.J."/>
            <person name="Song J.S."/>
            <person name="Kim H."/>
            <person name="Lee J.-H."/>
            <person name="Ryu S."/>
            <person name="Choi S.H."/>
        </authorList>
    </citation>
    <scope>NUCLEOTIDE SEQUENCE [LARGE SCALE GENOMIC DNA]</scope>
    <source>
        <strain evidence="1 2">FORC_053</strain>
    </source>
</reference>
<organism evidence="1 2">
    <name type="scientific">Vibrio vulnificus</name>
    <dbReference type="NCBI Taxonomy" id="672"/>
    <lineage>
        <taxon>Bacteria</taxon>
        <taxon>Pseudomonadati</taxon>
        <taxon>Pseudomonadota</taxon>
        <taxon>Gammaproteobacteria</taxon>
        <taxon>Vibrionales</taxon>
        <taxon>Vibrionaceae</taxon>
        <taxon>Vibrio</taxon>
    </lineage>
</organism>
<evidence type="ECO:0000313" key="1">
    <source>
        <dbReference type="EMBL" id="AXX62082.1"/>
    </source>
</evidence>